<keyword evidence="6" id="KW-0564">Palmitate</keyword>
<dbReference type="InterPro" id="IPR001594">
    <property type="entry name" value="Palmitoyltrfase_DHHC"/>
</dbReference>
<dbReference type="EMBL" id="CP141882">
    <property type="protein sequence ID" value="WRT64957.1"/>
    <property type="molecule type" value="Genomic_DNA"/>
</dbReference>
<feature type="compositionally biased region" description="Basic and acidic residues" evidence="12">
    <location>
        <begin position="542"/>
        <end position="554"/>
    </location>
</feature>
<evidence type="ECO:0000256" key="4">
    <source>
        <dbReference type="ARBA" id="ARBA00022989"/>
    </source>
</evidence>
<evidence type="ECO:0000259" key="13">
    <source>
        <dbReference type="Pfam" id="PF01529"/>
    </source>
</evidence>
<evidence type="ECO:0000256" key="9">
    <source>
        <dbReference type="ARBA" id="ARBA00038298"/>
    </source>
</evidence>
<evidence type="ECO:0000256" key="1">
    <source>
        <dbReference type="ARBA" id="ARBA00004141"/>
    </source>
</evidence>
<feature type="transmembrane region" description="Helical" evidence="11">
    <location>
        <begin position="358"/>
        <end position="384"/>
    </location>
</feature>
<keyword evidence="5 11" id="KW-0472">Membrane</keyword>
<sequence>MSSETQKKRKSKLSIFLDRLLYYFTYIIAISTWLLFTLFISFGEVLLRRREIARFLEQTAIYNSLLFLTLISLATASNRSPGVPDQSLAPPIQLSQATIGSSNDTTRSRQDYTPDPEDDDDDVPLRYLRNSQWVDNRIGKERPSPLPIPSNQRYPPSPSYSPVQSELDQSRSEYSPFPLSAKSPFVPTTAGSAGEDEQDLLDEHEANNAAEGHRNEDVSASLLHDEGARNERTSLMAKSNSGEIRWCKKCNGWKPDRCHHCRHCEQCVLKMDHHCPWVGNCVGYHNYKPFFLFINYAFLLSLYVTFEAGYEAYRFFRDPSGSGQPHQPVQLDAGSDNLRAATIAATDNWADDSGLAPAVFMMLTVMGGFISLAIGGLVFFHWYLATHNQTTLENITHAYPSALLDQIPKDAQWKADHLLTRSERNRLRWEAREINVYDLGWKTNLKNLFFGEDQPITLIGVIGALWPTGWRDKHDRRSGHFFAHDQGKFETLREFTMELRFGIKPNHEKADDSEFEHGSEDEHDEEYETDRMEEKDDGDEAGGNRRGEVKWFEV</sequence>
<comment type="similarity">
    <text evidence="9">Belongs to the DHHC palmitoyltransferase family. PFA5 subfamily.</text>
</comment>
<evidence type="ECO:0000256" key="11">
    <source>
        <dbReference type="RuleBase" id="RU079119"/>
    </source>
</evidence>
<feature type="compositionally biased region" description="Basic and acidic residues" evidence="12">
    <location>
        <begin position="507"/>
        <end position="520"/>
    </location>
</feature>
<feature type="transmembrane region" description="Helical" evidence="11">
    <location>
        <begin position="60"/>
        <end position="77"/>
    </location>
</feature>
<evidence type="ECO:0000313" key="14">
    <source>
        <dbReference type="EMBL" id="WRT64957.1"/>
    </source>
</evidence>
<dbReference type="RefSeq" id="XP_062789697.1">
    <property type="nucleotide sequence ID" value="XM_062933646.1"/>
</dbReference>
<feature type="domain" description="Palmitoyltransferase DHHC" evidence="13">
    <location>
        <begin position="242"/>
        <end position="396"/>
    </location>
</feature>
<feature type="transmembrane region" description="Helical" evidence="11">
    <location>
        <begin position="20"/>
        <end position="40"/>
    </location>
</feature>
<dbReference type="InterPro" id="IPR039859">
    <property type="entry name" value="PFA4/ZDH16/20/ERF2-like"/>
</dbReference>
<evidence type="ECO:0000256" key="2">
    <source>
        <dbReference type="ARBA" id="ARBA00022679"/>
    </source>
</evidence>
<feature type="transmembrane region" description="Helical" evidence="11">
    <location>
        <begin position="290"/>
        <end position="310"/>
    </location>
</feature>
<dbReference type="PROSITE" id="PS50216">
    <property type="entry name" value="DHHC"/>
    <property type="match status" value="1"/>
</dbReference>
<keyword evidence="3 11" id="KW-0812">Transmembrane</keyword>
<dbReference type="PANTHER" id="PTHR22883">
    <property type="entry name" value="ZINC FINGER DHHC DOMAIN CONTAINING PROTEIN"/>
    <property type="match status" value="1"/>
</dbReference>
<evidence type="ECO:0000256" key="3">
    <source>
        <dbReference type="ARBA" id="ARBA00022692"/>
    </source>
</evidence>
<evidence type="ECO:0000256" key="12">
    <source>
        <dbReference type="SAM" id="MobiDB-lite"/>
    </source>
</evidence>
<evidence type="ECO:0000256" key="8">
    <source>
        <dbReference type="ARBA" id="ARBA00023315"/>
    </source>
</evidence>
<organism evidence="14 15">
    <name type="scientific">Kwoniella shivajii</name>
    <dbReference type="NCBI Taxonomy" id="564305"/>
    <lineage>
        <taxon>Eukaryota</taxon>
        <taxon>Fungi</taxon>
        <taxon>Dikarya</taxon>
        <taxon>Basidiomycota</taxon>
        <taxon>Agaricomycotina</taxon>
        <taxon>Tremellomycetes</taxon>
        <taxon>Tremellales</taxon>
        <taxon>Cryptococcaceae</taxon>
        <taxon>Kwoniella</taxon>
    </lineage>
</organism>
<comment type="domain">
    <text evidence="11">The DHHC domain is required for palmitoyltransferase activity.</text>
</comment>
<dbReference type="PANTHER" id="PTHR22883:SF23">
    <property type="entry name" value="PALMITOYLTRANSFERASE ZDHHC6"/>
    <property type="match status" value="1"/>
</dbReference>
<feature type="region of interest" description="Disordered" evidence="12">
    <location>
        <begin position="507"/>
        <end position="554"/>
    </location>
</feature>
<evidence type="ECO:0000256" key="7">
    <source>
        <dbReference type="ARBA" id="ARBA00023288"/>
    </source>
</evidence>
<name>A0ABZ1CT67_9TREE</name>
<evidence type="ECO:0000256" key="5">
    <source>
        <dbReference type="ARBA" id="ARBA00023136"/>
    </source>
</evidence>
<comment type="subcellular location">
    <subcellularLocation>
        <location evidence="1">Membrane</location>
        <topology evidence="1">Multi-pass membrane protein</topology>
    </subcellularLocation>
</comment>
<feature type="compositionally biased region" description="Low complexity" evidence="12">
    <location>
        <begin position="149"/>
        <end position="165"/>
    </location>
</feature>
<evidence type="ECO:0000256" key="6">
    <source>
        <dbReference type="ARBA" id="ARBA00023139"/>
    </source>
</evidence>
<dbReference type="Pfam" id="PF01529">
    <property type="entry name" value="DHHC"/>
    <property type="match status" value="1"/>
</dbReference>
<feature type="compositionally biased region" description="Polar residues" evidence="12">
    <location>
        <begin position="95"/>
        <end position="105"/>
    </location>
</feature>
<keyword evidence="7" id="KW-0449">Lipoprotein</keyword>
<keyword evidence="8 11" id="KW-0012">Acyltransferase</keyword>
<comment type="catalytic activity">
    <reaction evidence="10 11">
        <text>L-cysteinyl-[protein] + hexadecanoyl-CoA = S-hexadecanoyl-L-cysteinyl-[protein] + CoA</text>
        <dbReference type="Rhea" id="RHEA:36683"/>
        <dbReference type="Rhea" id="RHEA-COMP:10131"/>
        <dbReference type="Rhea" id="RHEA-COMP:11032"/>
        <dbReference type="ChEBI" id="CHEBI:29950"/>
        <dbReference type="ChEBI" id="CHEBI:57287"/>
        <dbReference type="ChEBI" id="CHEBI:57379"/>
        <dbReference type="ChEBI" id="CHEBI:74151"/>
        <dbReference type="EC" id="2.3.1.225"/>
    </reaction>
</comment>
<protein>
    <recommendedName>
        <fullName evidence="11">Palmitoyltransferase</fullName>
        <ecNumber evidence="11">2.3.1.225</ecNumber>
    </recommendedName>
</protein>
<dbReference type="EC" id="2.3.1.225" evidence="11"/>
<keyword evidence="15" id="KW-1185">Reference proteome</keyword>
<evidence type="ECO:0000256" key="10">
    <source>
        <dbReference type="ARBA" id="ARBA00048048"/>
    </source>
</evidence>
<keyword evidence="2 11" id="KW-0808">Transferase</keyword>
<dbReference type="GeneID" id="87954029"/>
<keyword evidence="4 11" id="KW-1133">Transmembrane helix</keyword>
<proteinExistence type="inferred from homology"/>
<gene>
    <name evidence="14" type="ORF">IL334_001898</name>
</gene>
<reference evidence="14 15" key="1">
    <citation type="submission" date="2024-01" db="EMBL/GenBank/DDBJ databases">
        <title>Comparative genomics of Cryptococcus and Kwoniella reveals pathogenesis evolution and contrasting modes of karyotype evolution via chromosome fusion or intercentromeric recombination.</title>
        <authorList>
            <person name="Coelho M.A."/>
            <person name="David-Palma M."/>
            <person name="Shea T."/>
            <person name="Bowers K."/>
            <person name="McGinley-Smith S."/>
            <person name="Mohammad A.W."/>
            <person name="Gnirke A."/>
            <person name="Yurkov A.M."/>
            <person name="Nowrousian M."/>
            <person name="Sun S."/>
            <person name="Cuomo C.A."/>
            <person name="Heitman J."/>
        </authorList>
    </citation>
    <scope>NUCLEOTIDE SEQUENCE [LARGE SCALE GENOMIC DNA]</scope>
    <source>
        <strain evidence="14">CBS 11374</strain>
    </source>
</reference>
<feature type="region of interest" description="Disordered" evidence="12">
    <location>
        <begin position="95"/>
        <end position="197"/>
    </location>
</feature>
<dbReference type="Proteomes" id="UP001329825">
    <property type="component" value="Chromosome 2"/>
</dbReference>
<accession>A0ABZ1CT67</accession>
<evidence type="ECO:0000313" key="15">
    <source>
        <dbReference type="Proteomes" id="UP001329825"/>
    </source>
</evidence>